<keyword evidence="1" id="KW-0732">Signal</keyword>
<name>A0A937FCH5_9BACT</name>
<dbReference type="InterPro" id="IPR025411">
    <property type="entry name" value="DUF4136"/>
</dbReference>
<dbReference type="Proteomes" id="UP000659388">
    <property type="component" value="Unassembled WGS sequence"/>
</dbReference>
<keyword evidence="4" id="KW-1185">Reference proteome</keyword>
<accession>A0A937FCH5</accession>
<feature type="domain" description="DUF4136" evidence="2">
    <location>
        <begin position="19"/>
        <end position="170"/>
    </location>
</feature>
<evidence type="ECO:0000259" key="2">
    <source>
        <dbReference type="Pfam" id="PF13590"/>
    </source>
</evidence>
<feature type="signal peptide" evidence="1">
    <location>
        <begin position="1"/>
        <end position="18"/>
    </location>
</feature>
<dbReference type="RefSeq" id="WP_202246055.1">
    <property type="nucleotide sequence ID" value="NZ_JAESIY010000011.1"/>
</dbReference>
<sequence>MKAWWIFLVLLSACASLKVETSYNSKHNFKNDRSWCWLNGCQPSYEGPRGLVDSAHMNMVANEIAYQMQEKGFIKIDDTSDLLLDFHIILAPDSTKTGWVQEEDLQYLDPYKKEDYYHFLRGSLVIDITERASEQIVWQSTSKQVISLREDITKKEMRKVIKKAMKDFPPN</sequence>
<dbReference type="Gene3D" id="3.30.160.670">
    <property type="match status" value="1"/>
</dbReference>
<feature type="chain" id="PRO_5038119344" evidence="1">
    <location>
        <begin position="19"/>
        <end position="171"/>
    </location>
</feature>
<dbReference type="Pfam" id="PF13590">
    <property type="entry name" value="DUF4136"/>
    <property type="match status" value="1"/>
</dbReference>
<evidence type="ECO:0000256" key="1">
    <source>
        <dbReference type="SAM" id="SignalP"/>
    </source>
</evidence>
<evidence type="ECO:0000313" key="4">
    <source>
        <dbReference type="Proteomes" id="UP000659388"/>
    </source>
</evidence>
<protein>
    <submittedName>
        <fullName evidence="3">DUF4136 domain-containing protein</fullName>
    </submittedName>
</protein>
<organism evidence="3 4">
    <name type="scientific">Fulvivirga sediminis</name>
    <dbReference type="NCBI Taxonomy" id="2803949"/>
    <lineage>
        <taxon>Bacteria</taxon>
        <taxon>Pseudomonadati</taxon>
        <taxon>Bacteroidota</taxon>
        <taxon>Cytophagia</taxon>
        <taxon>Cytophagales</taxon>
        <taxon>Fulvivirgaceae</taxon>
        <taxon>Fulvivirga</taxon>
    </lineage>
</organism>
<proteinExistence type="predicted"/>
<gene>
    <name evidence="3" type="ORF">JL102_19080</name>
</gene>
<dbReference type="AlphaFoldDB" id="A0A937FCH5"/>
<dbReference type="EMBL" id="JAESIY010000011">
    <property type="protein sequence ID" value="MBL3658264.1"/>
    <property type="molecule type" value="Genomic_DNA"/>
</dbReference>
<comment type="caution">
    <text evidence="3">The sequence shown here is derived from an EMBL/GenBank/DDBJ whole genome shotgun (WGS) entry which is preliminary data.</text>
</comment>
<reference evidence="3" key="1">
    <citation type="submission" date="2021-01" db="EMBL/GenBank/DDBJ databases">
        <title>Fulvivirga kasyanovii gen. nov., sp nov., a novel member of the phylum Bacteroidetes isolated from seawater in a mussel farm.</title>
        <authorList>
            <person name="Zhao L.-H."/>
            <person name="Wang Z.-J."/>
        </authorList>
    </citation>
    <scope>NUCLEOTIDE SEQUENCE</scope>
    <source>
        <strain evidence="3">2943</strain>
    </source>
</reference>
<evidence type="ECO:0000313" key="3">
    <source>
        <dbReference type="EMBL" id="MBL3658264.1"/>
    </source>
</evidence>